<evidence type="ECO:0000313" key="2">
    <source>
        <dbReference type="Proteomes" id="UP001164705"/>
    </source>
</evidence>
<keyword evidence="2" id="KW-1185">Reference proteome</keyword>
<sequence>MPIINPIIPTVMDLSDKSYVCLKPKIIAWNITARTVANEVLENNFSNQFIKKPLSNNSSKNDSIKTIGIMVKNSIQLPLRFPNLDVADSEVFSRF</sequence>
<protein>
    <submittedName>
        <fullName evidence="1">Uncharacterized protein</fullName>
    </submittedName>
</protein>
<proteinExistence type="predicted"/>
<organism evidence="1 2">
    <name type="scientific">Lacinutrix neustonica</name>
    <dbReference type="NCBI Taxonomy" id="2980107"/>
    <lineage>
        <taxon>Bacteria</taxon>
        <taxon>Pseudomonadati</taxon>
        <taxon>Bacteroidota</taxon>
        <taxon>Flavobacteriia</taxon>
        <taxon>Flavobacteriales</taxon>
        <taxon>Flavobacteriaceae</taxon>
        <taxon>Lacinutrix</taxon>
    </lineage>
</organism>
<dbReference type="AlphaFoldDB" id="A0A9E8MUV0"/>
<evidence type="ECO:0000313" key="1">
    <source>
        <dbReference type="EMBL" id="WAC01987.1"/>
    </source>
</evidence>
<dbReference type="Proteomes" id="UP001164705">
    <property type="component" value="Chromosome"/>
</dbReference>
<reference evidence="1" key="1">
    <citation type="submission" date="2022-11" db="EMBL/GenBank/DDBJ databases">
        <title>Lacinutrix neustonica HL-RS19T sp. nov., isolated from the surface microlayer sample of brackish Lake Shihwa.</title>
        <authorList>
            <person name="Choi J.Y."/>
            <person name="Hwang C.Y."/>
        </authorList>
    </citation>
    <scope>NUCLEOTIDE SEQUENCE</scope>
    <source>
        <strain evidence="1">HL-RS19</strain>
    </source>
</reference>
<accession>A0A9E8MUV0</accession>
<gene>
    <name evidence="1" type="ORF">N7U66_19470</name>
</gene>
<dbReference type="EMBL" id="CP113088">
    <property type="protein sequence ID" value="WAC01987.1"/>
    <property type="molecule type" value="Genomic_DNA"/>
</dbReference>
<dbReference type="KEGG" id="lnu:N7U66_19470"/>
<name>A0A9E8MUV0_9FLAO</name>